<dbReference type="PANTHER" id="PTHR45661">
    <property type="entry name" value="SURFACE ANTIGEN"/>
    <property type="match status" value="1"/>
</dbReference>
<protein>
    <recommendedName>
        <fullName evidence="4">Leucine rich repeat containing protein BspA family protein</fullName>
    </recommendedName>
</protein>
<evidence type="ECO:0000313" key="3">
    <source>
        <dbReference type="Proteomes" id="UP000014680"/>
    </source>
</evidence>
<dbReference type="InterPro" id="IPR026906">
    <property type="entry name" value="LRR_5"/>
</dbReference>
<dbReference type="OrthoDB" id="25233at2759"/>
<dbReference type="KEGG" id="eiv:EIN_141400"/>
<dbReference type="PANTHER" id="PTHR45661:SF3">
    <property type="entry name" value="IG-LIKE DOMAIN-CONTAINING PROTEIN"/>
    <property type="match status" value="1"/>
</dbReference>
<dbReference type="Gene3D" id="3.80.10.10">
    <property type="entry name" value="Ribonuclease Inhibitor"/>
    <property type="match status" value="2"/>
</dbReference>
<dbReference type="RefSeq" id="XP_004262069.1">
    <property type="nucleotide sequence ID" value="XM_004262021.1"/>
</dbReference>
<accession>A0A0A1UFJ6</accession>
<proteinExistence type="predicted"/>
<name>A0A0A1UFJ6_ENTIV</name>
<feature type="compositionally biased region" description="Low complexity" evidence="1">
    <location>
        <begin position="117"/>
        <end position="126"/>
    </location>
</feature>
<sequence>MFSKLDAFNFQIVAQHFCFSDDYLNAVLVCKKFACILDRFRYNPIPVTSTRLFPCMETQYLYTDNDVELQNIQHFVVLYPVDYSFVKSYSKDTFHVFKNIRMTSDDFPSQNSDQMENKSSSNDSNENALLEELHQNRNIKILGNGFMGILNIKDFDIPKHITELEEAAFSDNTSLESVTFCDGLTSIPNSCFSDCVNLKTINLPPTITSIESKAFKGCGIEEVTLSSTIMYVGSAFMDCVHLKKVSLPKGIKTIETSTFANCSVLSKVELPAGLLEIKSCAFEGCKSLEEITIPQSVYIVGNNAFANCEEIKELVFGESCVIEEEVFVGCTGLTKLIVPTTKGKVNTIISREEEAIYKKFYENVEVEKDWIVEAKNYVREEDNVKEKVCYYIN</sequence>
<evidence type="ECO:0000313" key="2">
    <source>
        <dbReference type="EMBL" id="ELP95298.1"/>
    </source>
</evidence>
<keyword evidence="3" id="KW-1185">Reference proteome</keyword>
<dbReference type="Proteomes" id="UP000014680">
    <property type="component" value="Unassembled WGS sequence"/>
</dbReference>
<evidence type="ECO:0008006" key="4">
    <source>
        <dbReference type="Google" id="ProtNLM"/>
    </source>
</evidence>
<feature type="region of interest" description="Disordered" evidence="1">
    <location>
        <begin position="107"/>
        <end position="126"/>
    </location>
</feature>
<dbReference type="GeneID" id="14894287"/>
<evidence type="ECO:0000256" key="1">
    <source>
        <dbReference type="SAM" id="MobiDB-lite"/>
    </source>
</evidence>
<gene>
    <name evidence="2" type="ORF">EIN_141400</name>
</gene>
<dbReference type="Pfam" id="PF13306">
    <property type="entry name" value="LRR_5"/>
    <property type="match status" value="1"/>
</dbReference>
<dbReference type="SUPFAM" id="SSF52058">
    <property type="entry name" value="L domain-like"/>
    <property type="match status" value="1"/>
</dbReference>
<reference evidence="2 3" key="1">
    <citation type="submission" date="2012-10" db="EMBL/GenBank/DDBJ databases">
        <authorList>
            <person name="Zafar N."/>
            <person name="Inman J."/>
            <person name="Hall N."/>
            <person name="Lorenzi H."/>
            <person name="Caler E."/>
        </authorList>
    </citation>
    <scope>NUCLEOTIDE SEQUENCE [LARGE SCALE GENOMIC DNA]</scope>
    <source>
        <strain evidence="2 3">IP1</strain>
    </source>
</reference>
<dbReference type="InterPro" id="IPR032675">
    <property type="entry name" value="LRR_dom_sf"/>
</dbReference>
<dbReference type="InterPro" id="IPR053139">
    <property type="entry name" value="Surface_bspA-like"/>
</dbReference>
<dbReference type="VEuPathDB" id="AmoebaDB:EIN_141400"/>
<dbReference type="EMBL" id="KB206149">
    <property type="protein sequence ID" value="ELP95298.1"/>
    <property type="molecule type" value="Genomic_DNA"/>
</dbReference>
<organism evidence="2 3">
    <name type="scientific">Entamoeba invadens IP1</name>
    <dbReference type="NCBI Taxonomy" id="370355"/>
    <lineage>
        <taxon>Eukaryota</taxon>
        <taxon>Amoebozoa</taxon>
        <taxon>Evosea</taxon>
        <taxon>Archamoebae</taxon>
        <taxon>Mastigamoebida</taxon>
        <taxon>Entamoebidae</taxon>
        <taxon>Entamoeba</taxon>
    </lineage>
</organism>
<dbReference type="AlphaFoldDB" id="A0A0A1UFJ6"/>